<protein>
    <submittedName>
        <fullName evidence="1">Uncharacterized protein</fullName>
    </submittedName>
</protein>
<comment type="caution">
    <text evidence="1">The sequence shown here is derived from an EMBL/GenBank/DDBJ whole genome shotgun (WGS) entry which is preliminary data.</text>
</comment>
<proteinExistence type="predicted"/>
<accession>X1GT76</accession>
<dbReference type="AlphaFoldDB" id="X1GT76"/>
<name>X1GT76_9ZZZZ</name>
<organism evidence="1">
    <name type="scientific">marine sediment metagenome</name>
    <dbReference type="NCBI Taxonomy" id="412755"/>
    <lineage>
        <taxon>unclassified sequences</taxon>
        <taxon>metagenomes</taxon>
        <taxon>ecological metagenomes</taxon>
    </lineage>
</organism>
<reference evidence="1" key="1">
    <citation type="journal article" date="2014" name="Front. Microbiol.">
        <title>High frequency of phylogenetically diverse reductive dehalogenase-homologous genes in deep subseafloor sedimentary metagenomes.</title>
        <authorList>
            <person name="Kawai M."/>
            <person name="Futagami T."/>
            <person name="Toyoda A."/>
            <person name="Takaki Y."/>
            <person name="Nishi S."/>
            <person name="Hori S."/>
            <person name="Arai W."/>
            <person name="Tsubouchi T."/>
            <person name="Morono Y."/>
            <person name="Uchiyama I."/>
            <person name="Ito T."/>
            <person name="Fujiyama A."/>
            <person name="Inagaki F."/>
            <person name="Takami H."/>
        </authorList>
    </citation>
    <scope>NUCLEOTIDE SEQUENCE</scope>
    <source>
        <strain evidence="1">Expedition CK06-06</strain>
    </source>
</reference>
<evidence type="ECO:0000313" key="1">
    <source>
        <dbReference type="EMBL" id="GAH44819.1"/>
    </source>
</evidence>
<sequence length="105" mass="12300">DLGVENQIKQFIADYKEYLTYSHFNIVIISNKLENGFQKTLKKYKDFLKDSINLDGLNYDEGGFALFVPTDLLKDQTKYIIIAKSHQFLDVSVIHLYFLRNAFKI</sequence>
<dbReference type="EMBL" id="BARU01011429">
    <property type="protein sequence ID" value="GAH44819.1"/>
    <property type="molecule type" value="Genomic_DNA"/>
</dbReference>
<feature type="non-terminal residue" evidence="1">
    <location>
        <position position="1"/>
    </location>
</feature>
<gene>
    <name evidence="1" type="ORF">S03H2_21462</name>
</gene>